<dbReference type="PANTHER" id="PTHR42901:SF1">
    <property type="entry name" value="ALCOHOL DEHYDROGENASE"/>
    <property type="match status" value="1"/>
</dbReference>
<dbReference type="Proteomes" id="UP000569732">
    <property type="component" value="Unassembled WGS sequence"/>
</dbReference>
<gene>
    <name evidence="3" type="ORF">H0A36_16390</name>
</gene>
<dbReference type="InterPro" id="IPR002347">
    <property type="entry name" value="SDR_fam"/>
</dbReference>
<dbReference type="InterPro" id="IPR020904">
    <property type="entry name" value="Sc_DH/Rdtase_CS"/>
</dbReference>
<proteinExistence type="inferred from homology"/>
<reference evidence="3 4" key="1">
    <citation type="submission" date="2020-07" db="EMBL/GenBank/DDBJ databases">
        <title>Endozoicomonas sp. nov., isolated from sediment.</title>
        <authorList>
            <person name="Gu T."/>
        </authorList>
    </citation>
    <scope>NUCLEOTIDE SEQUENCE [LARGE SCALE GENOMIC DNA]</scope>
    <source>
        <strain evidence="3 4">SM1973</strain>
    </source>
</reference>
<dbReference type="Gene3D" id="3.40.50.720">
    <property type="entry name" value="NAD(P)-binding Rossmann-like Domain"/>
    <property type="match status" value="1"/>
</dbReference>
<dbReference type="NCBIfam" id="NF006509">
    <property type="entry name" value="PRK08945.1"/>
    <property type="match status" value="1"/>
</dbReference>
<evidence type="ECO:0000313" key="3">
    <source>
        <dbReference type="EMBL" id="NYZ67592.1"/>
    </source>
</evidence>
<dbReference type="PANTHER" id="PTHR42901">
    <property type="entry name" value="ALCOHOL DEHYDROGENASE"/>
    <property type="match status" value="1"/>
</dbReference>
<accession>A0A853I7C5</accession>
<dbReference type="AlphaFoldDB" id="A0A853I7C5"/>
<dbReference type="PRINTS" id="PR00081">
    <property type="entry name" value="GDHRDH"/>
</dbReference>
<organism evidence="3 4">
    <name type="scientific">Spartinivicinus marinus</name>
    <dbReference type="NCBI Taxonomy" id="2994442"/>
    <lineage>
        <taxon>Bacteria</taxon>
        <taxon>Pseudomonadati</taxon>
        <taxon>Pseudomonadota</taxon>
        <taxon>Gammaproteobacteria</taxon>
        <taxon>Oceanospirillales</taxon>
        <taxon>Zooshikellaceae</taxon>
        <taxon>Spartinivicinus</taxon>
    </lineage>
</organism>
<dbReference type="RefSeq" id="WP_180569612.1">
    <property type="nucleotide sequence ID" value="NZ_JACCKB010000027.1"/>
</dbReference>
<dbReference type="GO" id="GO:0016491">
    <property type="term" value="F:oxidoreductase activity"/>
    <property type="evidence" value="ECO:0007669"/>
    <property type="project" value="UniProtKB-KW"/>
</dbReference>
<dbReference type="PROSITE" id="PS00061">
    <property type="entry name" value="ADH_SHORT"/>
    <property type="match status" value="1"/>
</dbReference>
<comment type="caution">
    <text evidence="3">The sequence shown here is derived from an EMBL/GenBank/DDBJ whole genome shotgun (WGS) entry which is preliminary data.</text>
</comment>
<evidence type="ECO:0000313" key="4">
    <source>
        <dbReference type="Proteomes" id="UP000569732"/>
    </source>
</evidence>
<keyword evidence="4" id="KW-1185">Reference proteome</keyword>
<dbReference type="Pfam" id="PF00106">
    <property type="entry name" value="adh_short"/>
    <property type="match status" value="1"/>
</dbReference>
<dbReference type="SUPFAM" id="SSF51735">
    <property type="entry name" value="NAD(P)-binding Rossmann-fold domains"/>
    <property type="match status" value="1"/>
</dbReference>
<evidence type="ECO:0000256" key="2">
    <source>
        <dbReference type="ARBA" id="ARBA00023002"/>
    </source>
</evidence>
<name>A0A853I7C5_9GAMM</name>
<evidence type="ECO:0000256" key="1">
    <source>
        <dbReference type="ARBA" id="ARBA00006484"/>
    </source>
</evidence>
<keyword evidence="2" id="KW-0560">Oxidoreductase</keyword>
<sequence length="246" mass="26734">MFDYQAPENLLKDRIILVTGAGDGIGKAAAISFAKHGATVILLGRTTKKLEEVYDQIEASSGPQPAIYPMNLEGASPKDYDDLASTIEKEFGRLDGLLHNASLLGNLSPLSQYDIETWYKVMQVNLNAPFLMTQALLPLLHKSSDASVVFTSSSVGRKGRAHWGAYAISKFATEGMMQTLADEEEGIGPVRVNTINPGATRTHMRAQAYPAENPEQLPAPEEIMNVYLYLLGSDSQKVTGQAFDAQ</sequence>
<protein>
    <submittedName>
        <fullName evidence="3">YciK family oxidoreductase</fullName>
    </submittedName>
</protein>
<dbReference type="InterPro" id="IPR036291">
    <property type="entry name" value="NAD(P)-bd_dom_sf"/>
</dbReference>
<dbReference type="EMBL" id="JACCKB010000027">
    <property type="protein sequence ID" value="NYZ67592.1"/>
    <property type="molecule type" value="Genomic_DNA"/>
</dbReference>
<comment type="similarity">
    <text evidence="1">Belongs to the short-chain dehydrogenases/reductases (SDR) family.</text>
</comment>